<dbReference type="KEGG" id="dsc:ABOD76_10730"/>
<dbReference type="AlphaFoldDB" id="A0AAU7UDA2"/>
<reference evidence="1" key="1">
    <citation type="submission" date="2024-06" db="EMBL/GenBank/DDBJ databases">
        <title>Draft Genome Sequence of Deinococcus sonorensis Type Strain KR-87, a Biofilm Producing Representative of the Genus Deinococcus.</title>
        <authorList>
            <person name="Boren L.S."/>
            <person name="Grosso R.A."/>
            <person name="Hugenberg-Cox A.N."/>
            <person name="Hill J.T.E."/>
            <person name="Albert C.M."/>
            <person name="Tuohy J.M."/>
        </authorList>
    </citation>
    <scope>NUCLEOTIDE SEQUENCE</scope>
    <source>
        <strain evidence="1">KR-87</strain>
    </source>
</reference>
<dbReference type="EMBL" id="CP158299">
    <property type="protein sequence ID" value="XBV86757.1"/>
    <property type="molecule type" value="Genomic_DNA"/>
</dbReference>
<sequence>MTTLLLMLLAVTVLYQLTLHRQMVIGARRTRLVQRAIPVEIPERYLPLSARSHGQSASLS</sequence>
<proteinExistence type="predicted"/>
<dbReference type="RefSeq" id="WP_350244835.1">
    <property type="nucleotide sequence ID" value="NZ_CP158299.1"/>
</dbReference>
<accession>A0AAU7UDA2</accession>
<evidence type="ECO:0000313" key="1">
    <source>
        <dbReference type="EMBL" id="XBV86757.1"/>
    </source>
</evidence>
<protein>
    <submittedName>
        <fullName evidence="1">Uncharacterized protein</fullName>
    </submittedName>
</protein>
<organism evidence="1">
    <name type="scientific">Deinococcus sonorensis KR-87</name>
    <dbReference type="NCBI Taxonomy" id="694439"/>
    <lineage>
        <taxon>Bacteria</taxon>
        <taxon>Thermotogati</taxon>
        <taxon>Deinococcota</taxon>
        <taxon>Deinococci</taxon>
        <taxon>Deinococcales</taxon>
        <taxon>Deinococcaceae</taxon>
        <taxon>Deinococcus</taxon>
    </lineage>
</organism>
<gene>
    <name evidence="1" type="ORF">ABOD76_10730</name>
</gene>
<name>A0AAU7UDA2_9DEIO</name>